<dbReference type="EnsemblBacteria" id="ABC22239">
    <property type="protein sequence ID" value="ABC22239"/>
    <property type="gene ID" value="Rru_A1438"/>
</dbReference>
<sequence>MGAERPFGSLAQAVETYYDDLKAFIVRRTGSPSLAADVVQDTWVRAASAEIAMPDNVRAYLYRMAANLAIDHLRRDGARARGLCEETLLEDIPSAEPAVDRVVAARQELAILSRAVAELPEKCRIVFLLYRGRGLTMKQVAARLGISEKAVEKHIARAMVHCRKRMIDAGRSP</sequence>
<dbReference type="InterPro" id="IPR036388">
    <property type="entry name" value="WH-like_DNA-bd_sf"/>
</dbReference>
<evidence type="ECO:0000256" key="2">
    <source>
        <dbReference type="ARBA" id="ARBA00023015"/>
    </source>
</evidence>
<dbReference type="Pfam" id="PF04542">
    <property type="entry name" value="Sigma70_r2"/>
    <property type="match status" value="1"/>
</dbReference>
<keyword evidence="4" id="KW-0804">Transcription</keyword>
<dbReference type="eggNOG" id="COG1595">
    <property type="taxonomic scope" value="Bacteria"/>
</dbReference>
<dbReference type="CDD" id="cd06171">
    <property type="entry name" value="Sigma70_r4"/>
    <property type="match status" value="1"/>
</dbReference>
<keyword evidence="2" id="KW-0805">Transcription regulation</keyword>
<evidence type="ECO:0000313" key="7">
    <source>
        <dbReference type="EMBL" id="ABC22239.1"/>
    </source>
</evidence>
<dbReference type="GO" id="GO:0016987">
    <property type="term" value="F:sigma factor activity"/>
    <property type="evidence" value="ECO:0007669"/>
    <property type="project" value="UniProtKB-KW"/>
</dbReference>
<dbReference type="RefSeq" id="WP_011389192.1">
    <property type="nucleotide sequence ID" value="NC_007643.1"/>
</dbReference>
<dbReference type="InterPro" id="IPR013249">
    <property type="entry name" value="RNA_pol_sigma70_r4_t2"/>
</dbReference>
<evidence type="ECO:0000259" key="5">
    <source>
        <dbReference type="Pfam" id="PF04542"/>
    </source>
</evidence>
<dbReference type="Proteomes" id="UP000001929">
    <property type="component" value="Chromosome"/>
</dbReference>
<dbReference type="InterPro" id="IPR013325">
    <property type="entry name" value="RNA_pol_sigma_r2"/>
</dbReference>
<dbReference type="InterPro" id="IPR007627">
    <property type="entry name" value="RNA_pol_sigma70_r2"/>
</dbReference>
<dbReference type="SUPFAM" id="SSF88659">
    <property type="entry name" value="Sigma3 and sigma4 domains of RNA polymerase sigma factors"/>
    <property type="match status" value="1"/>
</dbReference>
<dbReference type="PATRIC" id="fig|269796.9.peg.1508"/>
<organism evidence="7 8">
    <name type="scientific">Rhodospirillum rubrum (strain ATCC 11170 / ATH 1.1.1 / DSM 467 / LMG 4362 / NCIMB 8255 / S1)</name>
    <dbReference type="NCBI Taxonomy" id="269796"/>
    <lineage>
        <taxon>Bacteria</taxon>
        <taxon>Pseudomonadati</taxon>
        <taxon>Pseudomonadota</taxon>
        <taxon>Alphaproteobacteria</taxon>
        <taxon>Rhodospirillales</taxon>
        <taxon>Rhodospirillaceae</taxon>
        <taxon>Rhodospirillum</taxon>
    </lineage>
</organism>
<evidence type="ECO:0000256" key="3">
    <source>
        <dbReference type="ARBA" id="ARBA00023082"/>
    </source>
</evidence>
<keyword evidence="8" id="KW-1185">Reference proteome</keyword>
<protein>
    <submittedName>
        <fullName evidence="7">Sigma-24 (FecI)</fullName>
    </submittedName>
</protein>
<dbReference type="HOGENOM" id="CLU_047691_12_5_5"/>
<dbReference type="KEGG" id="rru:Rru_A1438"/>
<dbReference type="EMBL" id="CP000230">
    <property type="protein sequence ID" value="ABC22239.1"/>
    <property type="molecule type" value="Genomic_DNA"/>
</dbReference>
<dbReference type="NCBIfam" id="TIGR02937">
    <property type="entry name" value="sigma70-ECF"/>
    <property type="match status" value="1"/>
</dbReference>
<dbReference type="GO" id="GO:0006352">
    <property type="term" value="P:DNA-templated transcription initiation"/>
    <property type="evidence" value="ECO:0007669"/>
    <property type="project" value="InterPro"/>
</dbReference>
<dbReference type="PhylomeDB" id="Q2RUF6"/>
<evidence type="ECO:0000256" key="1">
    <source>
        <dbReference type="ARBA" id="ARBA00010641"/>
    </source>
</evidence>
<dbReference type="PANTHER" id="PTHR43133:SF63">
    <property type="entry name" value="RNA POLYMERASE SIGMA FACTOR FECI-RELATED"/>
    <property type="match status" value="1"/>
</dbReference>
<name>Q2RUF6_RHORT</name>
<reference evidence="7 8" key="1">
    <citation type="journal article" date="2011" name="Stand. Genomic Sci.">
        <title>Complete genome sequence of Rhodospirillum rubrum type strain (S1).</title>
        <authorList>
            <person name="Munk A.C."/>
            <person name="Copeland A."/>
            <person name="Lucas S."/>
            <person name="Lapidus A."/>
            <person name="Del Rio T.G."/>
            <person name="Barry K."/>
            <person name="Detter J.C."/>
            <person name="Hammon N."/>
            <person name="Israni S."/>
            <person name="Pitluck S."/>
            <person name="Brettin T."/>
            <person name="Bruce D."/>
            <person name="Han C."/>
            <person name="Tapia R."/>
            <person name="Gilna P."/>
            <person name="Schmutz J."/>
            <person name="Larimer F."/>
            <person name="Land M."/>
            <person name="Kyrpides N.C."/>
            <person name="Mavromatis K."/>
            <person name="Richardson P."/>
            <person name="Rohde M."/>
            <person name="Goker M."/>
            <person name="Klenk H.P."/>
            <person name="Zhang Y."/>
            <person name="Roberts G.P."/>
            <person name="Reslewic S."/>
            <person name="Schwartz D.C."/>
        </authorList>
    </citation>
    <scope>NUCLEOTIDE SEQUENCE [LARGE SCALE GENOMIC DNA]</scope>
    <source>
        <strain evidence="8">ATCC 11170 / ATH 1.1.1 / DSM 467 / LMG 4362 / NCIMB 8255 / S1</strain>
    </source>
</reference>
<comment type="similarity">
    <text evidence="1">Belongs to the sigma-70 factor family. ECF subfamily.</text>
</comment>
<dbReference type="Gene3D" id="1.10.1740.10">
    <property type="match status" value="1"/>
</dbReference>
<dbReference type="PANTHER" id="PTHR43133">
    <property type="entry name" value="RNA POLYMERASE ECF-TYPE SIGMA FACTO"/>
    <property type="match status" value="1"/>
</dbReference>
<dbReference type="Pfam" id="PF08281">
    <property type="entry name" value="Sigma70_r4_2"/>
    <property type="match status" value="1"/>
</dbReference>
<accession>Q2RUF6</accession>
<evidence type="ECO:0000313" key="8">
    <source>
        <dbReference type="Proteomes" id="UP000001929"/>
    </source>
</evidence>
<dbReference type="AlphaFoldDB" id="Q2RUF6"/>
<evidence type="ECO:0000256" key="4">
    <source>
        <dbReference type="ARBA" id="ARBA00023163"/>
    </source>
</evidence>
<dbReference type="InterPro" id="IPR013324">
    <property type="entry name" value="RNA_pol_sigma_r3/r4-like"/>
</dbReference>
<dbReference type="STRING" id="269796.Rru_A1438"/>
<dbReference type="InterPro" id="IPR039425">
    <property type="entry name" value="RNA_pol_sigma-70-like"/>
</dbReference>
<keyword evidence="3" id="KW-0731">Sigma factor</keyword>
<evidence type="ECO:0000259" key="6">
    <source>
        <dbReference type="Pfam" id="PF08281"/>
    </source>
</evidence>
<dbReference type="GO" id="GO:0003677">
    <property type="term" value="F:DNA binding"/>
    <property type="evidence" value="ECO:0007669"/>
    <property type="project" value="InterPro"/>
</dbReference>
<gene>
    <name evidence="7" type="ordered locus">Rru_A1438</name>
</gene>
<proteinExistence type="inferred from homology"/>
<feature type="domain" description="RNA polymerase sigma factor 70 region 4 type 2" evidence="6">
    <location>
        <begin position="111"/>
        <end position="162"/>
    </location>
</feature>
<dbReference type="SUPFAM" id="SSF88946">
    <property type="entry name" value="Sigma2 domain of RNA polymerase sigma factors"/>
    <property type="match status" value="1"/>
</dbReference>
<dbReference type="Gene3D" id="1.10.10.10">
    <property type="entry name" value="Winged helix-like DNA-binding domain superfamily/Winged helix DNA-binding domain"/>
    <property type="match status" value="1"/>
</dbReference>
<feature type="domain" description="RNA polymerase sigma-70 region 2" evidence="5">
    <location>
        <begin position="14"/>
        <end position="77"/>
    </location>
</feature>
<dbReference type="InterPro" id="IPR014284">
    <property type="entry name" value="RNA_pol_sigma-70_dom"/>
</dbReference>